<dbReference type="InterPro" id="IPR030400">
    <property type="entry name" value="Sedolisin_dom"/>
</dbReference>
<keyword evidence="6 16" id="KW-0645">Protease</keyword>
<name>A0A8H3EKY9_9LECA</name>
<evidence type="ECO:0000256" key="17">
    <source>
        <dbReference type="SAM" id="MobiDB-lite"/>
    </source>
</evidence>
<keyword evidence="5" id="KW-0964">Secreted</keyword>
<keyword evidence="10 16" id="KW-0720">Serine protease</keyword>
<dbReference type="InterPro" id="IPR000504">
    <property type="entry name" value="RRM_dom"/>
</dbReference>
<feature type="active site" description="Charge relay system" evidence="16">
    <location>
        <position position="321"/>
    </location>
</feature>
<organism evidence="21 22">
    <name type="scientific">Heterodermia speciosa</name>
    <dbReference type="NCBI Taxonomy" id="116794"/>
    <lineage>
        <taxon>Eukaryota</taxon>
        <taxon>Fungi</taxon>
        <taxon>Dikarya</taxon>
        <taxon>Ascomycota</taxon>
        <taxon>Pezizomycotina</taxon>
        <taxon>Lecanoromycetes</taxon>
        <taxon>OSLEUM clade</taxon>
        <taxon>Lecanoromycetidae</taxon>
        <taxon>Caliciales</taxon>
        <taxon>Physciaceae</taxon>
        <taxon>Heterodermia</taxon>
    </lineage>
</organism>
<evidence type="ECO:0000256" key="1">
    <source>
        <dbReference type="ARBA" id="ARBA00001910"/>
    </source>
</evidence>
<dbReference type="InterPro" id="IPR050819">
    <property type="entry name" value="Tripeptidyl-peptidase_I"/>
</dbReference>
<comment type="caution">
    <text evidence="21">The sequence shown here is derived from an EMBL/GenBank/DDBJ whole genome shotgun (WGS) entry which is preliminary data.</text>
</comment>
<keyword evidence="14" id="KW-0325">Glycoprotein</keyword>
<dbReference type="AlphaFoldDB" id="A0A8H3EKY9"/>
<keyword evidence="13" id="KW-0865">Zymogen</keyword>
<comment type="cofactor">
    <cofactor evidence="16">
        <name>Ca(2+)</name>
        <dbReference type="ChEBI" id="CHEBI:29108"/>
    </cofactor>
    <text evidence="16">Binds 1 Ca(2+) ion per subunit.</text>
</comment>
<feature type="binding site" evidence="16">
    <location>
        <position position="632"/>
    </location>
    <ligand>
        <name>Ca(2+)</name>
        <dbReference type="ChEBI" id="CHEBI:29108"/>
    </ligand>
</feature>
<feature type="active site" description="Charge relay system" evidence="16">
    <location>
        <position position="325"/>
    </location>
</feature>
<feature type="compositionally biased region" description="Basic and acidic residues" evidence="17">
    <location>
        <begin position="984"/>
        <end position="997"/>
    </location>
</feature>
<feature type="binding site" evidence="16">
    <location>
        <position position="612"/>
    </location>
    <ligand>
        <name>Ca(2+)</name>
        <dbReference type="ChEBI" id="CHEBI:29108"/>
    </ligand>
</feature>
<evidence type="ECO:0000256" key="14">
    <source>
        <dbReference type="ARBA" id="ARBA00023180"/>
    </source>
</evidence>
<evidence type="ECO:0000256" key="15">
    <source>
        <dbReference type="PROSITE-ProRule" id="PRU00176"/>
    </source>
</evidence>
<dbReference type="PROSITE" id="PS51695">
    <property type="entry name" value="SEDOLISIN"/>
    <property type="match status" value="1"/>
</dbReference>
<evidence type="ECO:0000256" key="3">
    <source>
        <dbReference type="ARBA" id="ARBA00004239"/>
    </source>
</evidence>
<feature type="domain" description="RRM" evidence="19">
    <location>
        <begin position="904"/>
        <end position="982"/>
    </location>
</feature>
<reference evidence="21" key="1">
    <citation type="submission" date="2021-03" db="EMBL/GenBank/DDBJ databases">
        <authorList>
            <person name="Tagirdzhanova G."/>
        </authorList>
    </citation>
    <scope>NUCLEOTIDE SEQUENCE</scope>
</reference>
<dbReference type="Proteomes" id="UP000664521">
    <property type="component" value="Unassembled WGS sequence"/>
</dbReference>
<proteinExistence type="predicted"/>
<dbReference type="SMART" id="SM00944">
    <property type="entry name" value="Pro-kuma_activ"/>
    <property type="match status" value="1"/>
</dbReference>
<evidence type="ECO:0000256" key="13">
    <source>
        <dbReference type="ARBA" id="ARBA00023145"/>
    </source>
</evidence>
<keyword evidence="7 16" id="KW-0479">Metal-binding</keyword>
<feature type="compositionally biased region" description="Polar residues" evidence="17">
    <location>
        <begin position="744"/>
        <end position="765"/>
    </location>
</feature>
<evidence type="ECO:0000259" key="19">
    <source>
        <dbReference type="PROSITE" id="PS50102"/>
    </source>
</evidence>
<feature type="signal peptide" evidence="18">
    <location>
        <begin position="1"/>
        <end position="17"/>
    </location>
</feature>
<dbReference type="SMART" id="SM00360">
    <property type="entry name" value="RRM"/>
    <property type="match status" value="2"/>
</dbReference>
<evidence type="ECO:0000256" key="7">
    <source>
        <dbReference type="ARBA" id="ARBA00022723"/>
    </source>
</evidence>
<evidence type="ECO:0000256" key="16">
    <source>
        <dbReference type="PROSITE-ProRule" id="PRU01032"/>
    </source>
</evidence>
<dbReference type="Pfam" id="PF00076">
    <property type="entry name" value="RRM_1"/>
    <property type="match status" value="2"/>
</dbReference>
<dbReference type="GO" id="GO:0005576">
    <property type="term" value="C:extracellular region"/>
    <property type="evidence" value="ECO:0007669"/>
    <property type="project" value="UniProtKB-SubCell"/>
</dbReference>
<evidence type="ECO:0000256" key="6">
    <source>
        <dbReference type="ARBA" id="ARBA00022670"/>
    </source>
</evidence>
<dbReference type="Pfam" id="PF09286">
    <property type="entry name" value="Pro-kuma_activ"/>
    <property type="match status" value="1"/>
</dbReference>
<feature type="active site" description="Charge relay system" evidence="16">
    <location>
        <position position="570"/>
    </location>
</feature>
<feature type="chain" id="PRO_5034323060" description="tripeptidyl-peptidase II" evidence="18">
    <location>
        <begin position="18"/>
        <end position="997"/>
    </location>
</feature>
<dbReference type="CDD" id="cd00590">
    <property type="entry name" value="RRM_SF"/>
    <property type="match status" value="1"/>
</dbReference>
<comment type="subcellular location">
    <subcellularLocation>
        <location evidence="3">Secreted</location>
        <location evidence="3">Extracellular space</location>
    </subcellularLocation>
</comment>
<dbReference type="InterPro" id="IPR035979">
    <property type="entry name" value="RBD_domain_sf"/>
</dbReference>
<evidence type="ECO:0000256" key="8">
    <source>
        <dbReference type="ARBA" id="ARBA00022729"/>
    </source>
</evidence>
<dbReference type="EC" id="3.4.14.10" evidence="4"/>
<accession>A0A8H3EKY9</accession>
<dbReference type="GO" id="GO:0006508">
    <property type="term" value="P:proteolysis"/>
    <property type="evidence" value="ECO:0007669"/>
    <property type="project" value="UniProtKB-KW"/>
</dbReference>
<evidence type="ECO:0000256" key="12">
    <source>
        <dbReference type="ARBA" id="ARBA00023026"/>
    </source>
</evidence>
<keyword evidence="22" id="KW-1185">Reference proteome</keyword>
<evidence type="ECO:0000256" key="2">
    <source>
        <dbReference type="ARBA" id="ARBA00002451"/>
    </source>
</evidence>
<dbReference type="CDD" id="cd11377">
    <property type="entry name" value="Pro-peptidase_S53"/>
    <property type="match status" value="1"/>
</dbReference>
<feature type="region of interest" description="Disordered" evidence="17">
    <location>
        <begin position="878"/>
        <end position="902"/>
    </location>
</feature>
<evidence type="ECO:0000256" key="10">
    <source>
        <dbReference type="ARBA" id="ARBA00022825"/>
    </source>
</evidence>
<evidence type="ECO:0000256" key="4">
    <source>
        <dbReference type="ARBA" id="ARBA00012462"/>
    </source>
</evidence>
<dbReference type="SUPFAM" id="SSF52743">
    <property type="entry name" value="Subtilisin-like"/>
    <property type="match status" value="1"/>
</dbReference>
<feature type="region of interest" description="Disordered" evidence="17">
    <location>
        <begin position="694"/>
        <end position="765"/>
    </location>
</feature>
<comment type="catalytic activity">
    <reaction evidence="1">
        <text>Release of an N-terminal tripeptide from a polypeptide.</text>
        <dbReference type="EC" id="3.4.14.10"/>
    </reaction>
</comment>
<dbReference type="EMBL" id="CAJPDS010000006">
    <property type="protein sequence ID" value="CAF9908611.1"/>
    <property type="molecule type" value="Genomic_DNA"/>
</dbReference>
<dbReference type="GO" id="GO:0046872">
    <property type="term" value="F:metal ion binding"/>
    <property type="evidence" value="ECO:0007669"/>
    <property type="project" value="UniProtKB-UniRule"/>
</dbReference>
<dbReference type="Gene3D" id="3.40.50.200">
    <property type="entry name" value="Peptidase S8/S53 domain"/>
    <property type="match status" value="1"/>
</dbReference>
<dbReference type="InterPro" id="IPR012677">
    <property type="entry name" value="Nucleotide-bd_a/b_plait_sf"/>
</dbReference>
<gene>
    <name evidence="21" type="ORF">HETSPECPRED_008131</name>
</gene>
<dbReference type="SUPFAM" id="SSF54897">
    <property type="entry name" value="Protease propeptides/inhibitors"/>
    <property type="match status" value="1"/>
</dbReference>
<feature type="region of interest" description="Disordered" evidence="17">
    <location>
        <begin position="976"/>
        <end position="997"/>
    </location>
</feature>
<dbReference type="PANTHER" id="PTHR14218">
    <property type="entry name" value="PROTEASE S8 TRIPEPTIDYL PEPTIDASE I CLN2"/>
    <property type="match status" value="1"/>
</dbReference>
<dbReference type="GO" id="GO:0008240">
    <property type="term" value="F:tripeptidyl-peptidase activity"/>
    <property type="evidence" value="ECO:0007669"/>
    <property type="project" value="UniProtKB-EC"/>
</dbReference>
<evidence type="ECO:0000313" key="22">
    <source>
        <dbReference type="Proteomes" id="UP000664521"/>
    </source>
</evidence>
<comment type="function">
    <text evidence="2">Secreted tripeptidyl-peptidase which degrades proteins at acidic pHs and is involved in virulence.</text>
</comment>
<dbReference type="GO" id="GO:0003723">
    <property type="term" value="F:RNA binding"/>
    <property type="evidence" value="ECO:0007669"/>
    <property type="project" value="UniProtKB-UniRule"/>
</dbReference>
<dbReference type="OrthoDB" id="409122at2759"/>
<evidence type="ECO:0000256" key="9">
    <source>
        <dbReference type="ARBA" id="ARBA00022801"/>
    </source>
</evidence>
<dbReference type="Pfam" id="PF00082">
    <property type="entry name" value="Peptidase_S8"/>
    <property type="match status" value="1"/>
</dbReference>
<dbReference type="Gene3D" id="3.30.70.330">
    <property type="match status" value="2"/>
</dbReference>
<dbReference type="PANTHER" id="PTHR14218:SF19">
    <property type="entry name" value="SERINE PROTEASE AORO, PUTATIVE (AFU_ORTHOLOGUE AFUA_6G10250)-RELATED"/>
    <property type="match status" value="1"/>
</dbReference>
<evidence type="ECO:0000256" key="5">
    <source>
        <dbReference type="ARBA" id="ARBA00022525"/>
    </source>
</evidence>
<keyword evidence="15" id="KW-0694">RNA-binding</keyword>
<feature type="compositionally biased region" description="Polar residues" evidence="17">
    <location>
        <begin position="725"/>
        <end position="735"/>
    </location>
</feature>
<dbReference type="FunFam" id="3.40.50.200:FF:000015">
    <property type="entry name" value="Tripeptidyl peptidase A"/>
    <property type="match status" value="1"/>
</dbReference>
<evidence type="ECO:0000256" key="11">
    <source>
        <dbReference type="ARBA" id="ARBA00022837"/>
    </source>
</evidence>
<keyword evidence="12" id="KW-0843">Virulence</keyword>
<dbReference type="CDD" id="cd04056">
    <property type="entry name" value="Peptidases_S53"/>
    <property type="match status" value="1"/>
</dbReference>
<dbReference type="PROSITE" id="PS50102">
    <property type="entry name" value="RRM"/>
    <property type="match status" value="2"/>
</dbReference>
<dbReference type="InterPro" id="IPR036852">
    <property type="entry name" value="Peptidase_S8/S53_dom_sf"/>
</dbReference>
<evidence type="ECO:0000313" key="21">
    <source>
        <dbReference type="EMBL" id="CAF9908611.1"/>
    </source>
</evidence>
<evidence type="ECO:0000256" key="18">
    <source>
        <dbReference type="SAM" id="SignalP"/>
    </source>
</evidence>
<dbReference type="InterPro" id="IPR000209">
    <property type="entry name" value="Peptidase_S8/S53_dom"/>
</dbReference>
<feature type="binding site" evidence="16">
    <location>
        <position position="611"/>
    </location>
    <ligand>
        <name>Ca(2+)</name>
        <dbReference type="ChEBI" id="CHEBI:29108"/>
    </ligand>
</feature>
<evidence type="ECO:0000259" key="20">
    <source>
        <dbReference type="PROSITE" id="PS51695"/>
    </source>
</evidence>
<protein>
    <recommendedName>
        <fullName evidence="4">tripeptidyl-peptidase II</fullName>
        <ecNumber evidence="4">3.4.14.10</ecNumber>
    </recommendedName>
</protein>
<keyword evidence="11 16" id="KW-0106">Calcium</keyword>
<dbReference type="SUPFAM" id="SSF54928">
    <property type="entry name" value="RNA-binding domain, RBD"/>
    <property type="match status" value="2"/>
</dbReference>
<feature type="domain" description="Peptidase S53" evidence="20">
    <location>
        <begin position="244"/>
        <end position="652"/>
    </location>
</feature>
<keyword evidence="9 16" id="KW-0378">Hydrolase</keyword>
<feature type="binding site" evidence="16">
    <location>
        <position position="630"/>
    </location>
    <ligand>
        <name>Ca(2+)</name>
        <dbReference type="ChEBI" id="CHEBI:29108"/>
    </ligand>
</feature>
<feature type="domain" description="RRM" evidence="19">
    <location>
        <begin position="805"/>
        <end position="882"/>
    </location>
</feature>
<keyword evidence="8 18" id="KW-0732">Signal</keyword>
<dbReference type="GO" id="GO:0004252">
    <property type="term" value="F:serine-type endopeptidase activity"/>
    <property type="evidence" value="ECO:0007669"/>
    <property type="project" value="UniProtKB-UniRule"/>
</dbReference>
<dbReference type="InterPro" id="IPR015366">
    <property type="entry name" value="S53_propep"/>
</dbReference>
<sequence>MRFALLPVGALIASAVAAPSLNHVLHEKRDRLPLGWGQAEELDGRTVLPMKIALTQSNLDKADEFLMDVSHPSSPNFGQHWSAKKIAETFAPSRESLDSVTQWLKSSGIAPERISKSQSLGWLQFDATVEEAENLLKTKYRKYTHSSGKPHVACTEYHVPEHVRRHVDIITPTVHFDPRIPIAAEEWERKNKRATPVTTAAAGHPVKTHAALGVGAPGSGSLPKKGTNLNIKGLIDELKNCNVHITPNCLRALYQFLPGISANPKNSYGIVEYTPQSYLQGDLDLFFANFSKSQVQRTPILDSIDGGTPQTTNQGFNYNGESDLDLEYAMALINPQKTTLYQVGDFVEGASFNNFLDAIDGSYCTYLGGDDPIQDATYPDPFGGYQGPENCGGFAATKVISTSYSYNEADLTAAYEMRQCNEYLKLGLAGTTILYSSGDYGVGGNGGQCIGPDGQYNDGSSGTFNPSFPGTCPYITSVGATQIKPGASVTAPEEACETVIFSGGGFSNVFPLPSYQSAAVKSFFANHPPPYTAAQYNNSQTTRGLPDISANGANYVVAVDGTFALVYGTSASSPVVGAIITLINEARFAIGKGSVGFINPTLYANPGALNDITSGGNQGCGTPGFTAVSGWDPVTGLGTPNFPSAPIQTVLSAIMFRLRKAASRLLSTSPVSLSTRTRSINTFTPVHLRLQTRQPAVAPLQRRWASEDLTQSEPSADRETDAQYGDNSIAASSETQDAEHHVTQESVESPSPAEDQSASLADSARSTAGAVADKVSDAASQVGAAAKSAVGAASSRDRLPEGSPKSVYVGNLFFDVKEHDLMKEFSKVGNVAEARVIHDHRGLSKGYGYVTFDTVEDAEKSIQMLNLQTFEGRRMVVQPTLPRSGTRGPRRDREARGSSDAPTKTLFIGNMAFDLTDKELNDLFREIKNVVDVRVAIDRRTGQPRGFAHADFTDIESAEKAMAQLSNKNVNGRFLRVDYSSSASRDRRPTQDGAERA</sequence>